<gene>
    <name evidence="4" type="ORF">QSV35_03265</name>
</gene>
<evidence type="ECO:0000259" key="3">
    <source>
        <dbReference type="SMART" id="SM00062"/>
    </source>
</evidence>
<feature type="signal peptide" evidence="2">
    <location>
        <begin position="1"/>
        <end position="22"/>
    </location>
</feature>
<feature type="chain" id="PRO_5045094122" evidence="2">
    <location>
        <begin position="23"/>
        <end position="321"/>
    </location>
</feature>
<dbReference type="Gene3D" id="3.40.190.10">
    <property type="entry name" value="Periplasmic binding protein-like II"/>
    <property type="match status" value="2"/>
</dbReference>
<keyword evidence="5" id="KW-1185">Reference proteome</keyword>
<dbReference type="PROSITE" id="PS51257">
    <property type="entry name" value="PROKAR_LIPOPROTEIN"/>
    <property type="match status" value="1"/>
</dbReference>
<evidence type="ECO:0000256" key="1">
    <source>
        <dbReference type="ARBA" id="ARBA00022729"/>
    </source>
</evidence>
<dbReference type="EMBL" id="JASXSZ010000001">
    <property type="protein sequence ID" value="MDL9978340.1"/>
    <property type="molecule type" value="Genomic_DNA"/>
</dbReference>
<dbReference type="RefSeq" id="WP_286286660.1">
    <property type="nucleotide sequence ID" value="NZ_JASXSZ010000001.1"/>
</dbReference>
<accession>A0ABT7MV59</accession>
<protein>
    <submittedName>
        <fullName evidence="4">Transporter substrate-binding domain-containing protein</fullName>
    </submittedName>
</protein>
<evidence type="ECO:0000313" key="5">
    <source>
        <dbReference type="Proteomes" id="UP001235064"/>
    </source>
</evidence>
<dbReference type="Pfam" id="PF00497">
    <property type="entry name" value="SBP_bac_3"/>
    <property type="match status" value="1"/>
</dbReference>
<feature type="domain" description="Solute-binding protein family 3/N-terminal" evidence="3">
    <location>
        <begin position="83"/>
        <end position="308"/>
    </location>
</feature>
<evidence type="ECO:0000313" key="4">
    <source>
        <dbReference type="EMBL" id="MDL9978340.1"/>
    </source>
</evidence>
<dbReference type="Proteomes" id="UP001235064">
    <property type="component" value="Unassembled WGS sequence"/>
</dbReference>
<comment type="caution">
    <text evidence="4">The sequence shown here is derived from an EMBL/GenBank/DDBJ whole genome shotgun (WGS) entry which is preliminary data.</text>
</comment>
<dbReference type="PANTHER" id="PTHR35936">
    <property type="entry name" value="MEMBRANE-BOUND LYTIC MUREIN TRANSGLYCOSYLASE F"/>
    <property type="match status" value="1"/>
</dbReference>
<proteinExistence type="predicted"/>
<sequence length="321" mass="33018">MRSTALVRMPLVAVLTGMVVLAAAGCGAQSLSDAGAKNAAPAAAASPVPSDEQAKSVIESVKADKTLTSQLSDAMRTEGIKWTTSVGYPPMEEWGANGKEVIGVDAAIAQAITRRLGTGMSIQDQEFNSMIPGLISGRYDALISSMTDNAERQKTTTFVDYVKAGNAFLVKAGNPEGVSVPNDLCGKTVAVVASGSSAALADQYSANCTAAGKAAYDTLKFEGDSEANLAVQSGRAVATITDYPVAEDRAADPANNMAAVKIDGDESLWGIGIDNAHKDFATLVQKALQSLMDDGTYGKILAAYHVNGMAIDSASLNGGGK</sequence>
<dbReference type="InterPro" id="IPR001638">
    <property type="entry name" value="Solute-binding_3/MltF_N"/>
</dbReference>
<dbReference type="SUPFAM" id="SSF53850">
    <property type="entry name" value="Periplasmic binding protein-like II"/>
    <property type="match status" value="1"/>
</dbReference>
<name>A0ABT7MV59_9MICO</name>
<reference evidence="4 5" key="1">
    <citation type="submission" date="2023-06" db="EMBL/GenBank/DDBJ databases">
        <title>Microbacterium sp. nov., isolated from a waste landfill.</title>
        <authorList>
            <person name="Wen W."/>
        </authorList>
    </citation>
    <scope>NUCLEOTIDE SEQUENCE [LARGE SCALE GENOMIC DNA]</scope>
    <source>
        <strain evidence="4 5">ASV49</strain>
    </source>
</reference>
<dbReference type="PANTHER" id="PTHR35936:SF17">
    <property type="entry name" value="ARGININE-BINDING EXTRACELLULAR PROTEIN ARTP"/>
    <property type="match status" value="1"/>
</dbReference>
<dbReference type="SMART" id="SM00062">
    <property type="entry name" value="PBPb"/>
    <property type="match status" value="1"/>
</dbReference>
<evidence type="ECO:0000256" key="2">
    <source>
        <dbReference type="SAM" id="SignalP"/>
    </source>
</evidence>
<keyword evidence="1 2" id="KW-0732">Signal</keyword>
<organism evidence="4 5">
    <name type="scientific">Microbacterium candidum</name>
    <dbReference type="NCBI Taxonomy" id="3041922"/>
    <lineage>
        <taxon>Bacteria</taxon>
        <taxon>Bacillati</taxon>
        <taxon>Actinomycetota</taxon>
        <taxon>Actinomycetes</taxon>
        <taxon>Micrococcales</taxon>
        <taxon>Microbacteriaceae</taxon>
        <taxon>Microbacterium</taxon>
    </lineage>
</organism>